<dbReference type="OrthoDB" id="3213869at2"/>
<dbReference type="SUPFAM" id="SSF52540">
    <property type="entry name" value="P-loop containing nucleoside triphosphate hydrolases"/>
    <property type="match status" value="1"/>
</dbReference>
<name>A0A1I4C5X7_9RHOB</name>
<keyword evidence="1" id="KW-0418">Kinase</keyword>
<gene>
    <name evidence="1" type="ORF">SAMN04488036_10253</name>
</gene>
<dbReference type="Proteomes" id="UP000198851">
    <property type="component" value="Unassembled WGS sequence"/>
</dbReference>
<dbReference type="Gene3D" id="3.40.50.300">
    <property type="entry name" value="P-loop containing nucleotide triphosphate hydrolases"/>
    <property type="match status" value="1"/>
</dbReference>
<sequence>MNDLSLYQRDQLLMRFLAYLNDHSISYCVLSNLSNANPEYDLDVDISIASKDSTKVARLIREFSHSNDLLLIFDIWSGTHSRAYTLVKRGSAARVVLKLDIMVGYASLRTGELLRHEEIALDRVFNGFFWGLSERSELAYLSVRHFIKNDGRAYRIERIKFLSEKVSPESCREVFPPVIVEAIGLAASGSPQTADRAIHLKLKNYGKARMGLIGRAAAGVSEIRRAVHRVSRPVGSTIAFLGPDGAGKSTLIEALRARMAPVFHGSTSFYWRPRLLPSPGRLKFWNPSLEKQENPDPHNVFPHGKAASLARLLYFSLDYILGYFVLVRPRTICKDLVIFDRFLNDIRIDQLRYRMNVPELMLRFVERLVPKPDIIFALYGPPELLHARKPELSIEETARQVALLCQMADENRHFTLVSVDNDVEKIVDEIIETIMLSCAKAGEGLTGSSPHAV</sequence>
<evidence type="ECO:0000313" key="1">
    <source>
        <dbReference type="EMBL" id="SFK76020.1"/>
    </source>
</evidence>
<dbReference type="EMBL" id="FOSZ01000002">
    <property type="protein sequence ID" value="SFK76020.1"/>
    <property type="molecule type" value="Genomic_DNA"/>
</dbReference>
<dbReference type="GO" id="GO:0016301">
    <property type="term" value="F:kinase activity"/>
    <property type="evidence" value="ECO:0007669"/>
    <property type="project" value="UniProtKB-KW"/>
</dbReference>
<keyword evidence="2" id="KW-1185">Reference proteome</keyword>
<dbReference type="InterPro" id="IPR027417">
    <property type="entry name" value="P-loop_NTPase"/>
</dbReference>
<dbReference type="STRING" id="1280847.SAMN04488036_10253"/>
<evidence type="ECO:0000313" key="2">
    <source>
        <dbReference type="Proteomes" id="UP000198851"/>
    </source>
</evidence>
<dbReference type="AlphaFoldDB" id="A0A1I4C5X7"/>
<reference evidence="2" key="1">
    <citation type="submission" date="2016-10" db="EMBL/GenBank/DDBJ databases">
        <authorList>
            <person name="Varghese N."/>
            <person name="Submissions S."/>
        </authorList>
    </citation>
    <scope>NUCLEOTIDE SEQUENCE [LARGE SCALE GENOMIC DNA]</scope>
    <source>
        <strain evidence="2">DSM 28453</strain>
    </source>
</reference>
<organism evidence="1 2">
    <name type="scientific">Shimia haliotis</name>
    <dbReference type="NCBI Taxonomy" id="1280847"/>
    <lineage>
        <taxon>Bacteria</taxon>
        <taxon>Pseudomonadati</taxon>
        <taxon>Pseudomonadota</taxon>
        <taxon>Alphaproteobacteria</taxon>
        <taxon>Rhodobacterales</taxon>
        <taxon>Roseobacteraceae</taxon>
    </lineage>
</organism>
<accession>A0A1I4C5X7</accession>
<dbReference type="RefSeq" id="WP_093321516.1">
    <property type="nucleotide sequence ID" value="NZ_FOSZ01000002.1"/>
</dbReference>
<proteinExistence type="predicted"/>
<protein>
    <submittedName>
        <fullName evidence="1">Thymidylate kinase</fullName>
    </submittedName>
</protein>
<keyword evidence="1" id="KW-0808">Transferase</keyword>